<proteinExistence type="predicted"/>
<feature type="domain" description="Metallo-beta-lactamase" evidence="1">
    <location>
        <begin position="17"/>
        <end position="87"/>
    </location>
</feature>
<dbReference type="InterPro" id="IPR052159">
    <property type="entry name" value="Competence_DNA_uptake"/>
</dbReference>
<dbReference type="Gene3D" id="3.60.15.10">
    <property type="entry name" value="Ribonuclease Z/Hydroxyacylglutathione hydrolase-like"/>
    <property type="match status" value="1"/>
</dbReference>
<name>A0A2G9Z7W5_9BACT</name>
<organism evidence="2 3">
    <name type="scientific">Candidatus Kuenenbacteria bacterium CG23_combo_of_CG06-09_8_20_14_all_39_39</name>
    <dbReference type="NCBI Taxonomy" id="1974623"/>
    <lineage>
        <taxon>Bacteria</taxon>
        <taxon>Candidatus Kueneniibacteriota</taxon>
    </lineage>
</organism>
<dbReference type="EMBL" id="PCRX01000001">
    <property type="protein sequence ID" value="PIP29257.1"/>
    <property type="molecule type" value="Genomic_DNA"/>
</dbReference>
<comment type="caution">
    <text evidence="2">The sequence shown here is derived from an EMBL/GenBank/DDBJ whole genome shotgun (WGS) entry which is preliminary data.</text>
</comment>
<dbReference type="InterPro" id="IPR001279">
    <property type="entry name" value="Metallo-B-lactamas"/>
</dbReference>
<evidence type="ECO:0000259" key="1">
    <source>
        <dbReference type="Pfam" id="PF00753"/>
    </source>
</evidence>
<accession>A0A2G9Z7W5</accession>
<dbReference type="InterPro" id="IPR036866">
    <property type="entry name" value="RibonucZ/Hydroxyglut_hydro"/>
</dbReference>
<dbReference type="PANTHER" id="PTHR30619:SF1">
    <property type="entry name" value="RECOMBINATION PROTEIN 2"/>
    <property type="match status" value="1"/>
</dbReference>
<dbReference type="SUPFAM" id="SSF56281">
    <property type="entry name" value="Metallo-hydrolase/oxidoreductase"/>
    <property type="match status" value="1"/>
</dbReference>
<dbReference type="Proteomes" id="UP000231235">
    <property type="component" value="Unassembled WGS sequence"/>
</dbReference>
<sequence>MESTSQGEDNLKVIFFDVGQGDAIFIETPEKKQILIDGGDSSLILDKLTKQMKFDDRLIDVIVLTHPHADHVTGLVEVLKRYQVGEVWLTG</sequence>
<dbReference type="PANTHER" id="PTHR30619">
    <property type="entry name" value="DNA INTERNALIZATION/COMPETENCE PROTEIN COMEC/REC2"/>
    <property type="match status" value="1"/>
</dbReference>
<evidence type="ECO:0000313" key="2">
    <source>
        <dbReference type="EMBL" id="PIP29257.1"/>
    </source>
</evidence>
<protein>
    <recommendedName>
        <fullName evidence="1">Metallo-beta-lactamase domain-containing protein</fullName>
    </recommendedName>
</protein>
<dbReference type="Pfam" id="PF00753">
    <property type="entry name" value="Lactamase_B"/>
    <property type="match status" value="1"/>
</dbReference>
<dbReference type="AlphaFoldDB" id="A0A2G9Z7W5"/>
<gene>
    <name evidence="2" type="ORF">COX28_00135</name>
</gene>
<evidence type="ECO:0000313" key="3">
    <source>
        <dbReference type="Proteomes" id="UP000231235"/>
    </source>
</evidence>
<reference evidence="2 3" key="1">
    <citation type="submission" date="2017-09" db="EMBL/GenBank/DDBJ databases">
        <title>Depth-based differentiation of microbial function through sediment-hosted aquifers and enrichment of novel symbionts in the deep terrestrial subsurface.</title>
        <authorList>
            <person name="Probst A.J."/>
            <person name="Ladd B."/>
            <person name="Jarett J.K."/>
            <person name="Geller-Mcgrath D.E."/>
            <person name="Sieber C.M."/>
            <person name="Emerson J.B."/>
            <person name="Anantharaman K."/>
            <person name="Thomas B.C."/>
            <person name="Malmstrom R."/>
            <person name="Stieglmeier M."/>
            <person name="Klingl A."/>
            <person name="Woyke T."/>
            <person name="Ryan C.M."/>
            <person name="Banfield J.F."/>
        </authorList>
    </citation>
    <scope>NUCLEOTIDE SEQUENCE [LARGE SCALE GENOMIC DNA]</scope>
    <source>
        <strain evidence="2">CG23_combo_of_CG06-09_8_20_14_all_39_39</strain>
    </source>
</reference>
<feature type="non-terminal residue" evidence="2">
    <location>
        <position position="91"/>
    </location>
</feature>